<keyword evidence="1" id="KW-0539">Nucleus</keyword>
<dbReference type="SUPFAM" id="SSF47095">
    <property type="entry name" value="HMG-box"/>
    <property type="match status" value="1"/>
</dbReference>
<protein>
    <recommendedName>
        <fullName evidence="3">HMG box domain-containing protein</fullName>
    </recommendedName>
</protein>
<feature type="region of interest" description="Disordered" evidence="2">
    <location>
        <begin position="157"/>
        <end position="190"/>
    </location>
</feature>
<dbReference type="EMBL" id="JANBUW010000004">
    <property type="protein sequence ID" value="KAJ2852222.1"/>
    <property type="molecule type" value="Genomic_DNA"/>
</dbReference>
<comment type="caution">
    <text evidence="4">The sequence shown here is derived from an EMBL/GenBank/DDBJ whole genome shotgun (WGS) entry which is preliminary data.</text>
</comment>
<accession>A0A9W8M2H9</accession>
<dbReference type="PROSITE" id="PS50118">
    <property type="entry name" value="HMG_BOX_2"/>
    <property type="match status" value="1"/>
</dbReference>
<dbReference type="GO" id="GO:0005634">
    <property type="term" value="C:nucleus"/>
    <property type="evidence" value="ECO:0007669"/>
    <property type="project" value="UniProtKB-UniRule"/>
</dbReference>
<dbReference type="AlphaFoldDB" id="A0A9W8M2H9"/>
<dbReference type="Proteomes" id="UP001139887">
    <property type="component" value="Unassembled WGS sequence"/>
</dbReference>
<feature type="domain" description="HMG box" evidence="3">
    <location>
        <begin position="1"/>
        <end position="60"/>
    </location>
</feature>
<dbReference type="GO" id="GO:0003677">
    <property type="term" value="F:DNA binding"/>
    <property type="evidence" value="ECO:0007669"/>
    <property type="project" value="UniProtKB-UniRule"/>
</dbReference>
<evidence type="ECO:0000256" key="1">
    <source>
        <dbReference type="PROSITE-ProRule" id="PRU00267"/>
    </source>
</evidence>
<feature type="DNA-binding region" description="HMG box" evidence="1">
    <location>
        <begin position="1"/>
        <end position="60"/>
    </location>
</feature>
<evidence type="ECO:0000313" key="4">
    <source>
        <dbReference type="EMBL" id="KAJ2852222.1"/>
    </source>
</evidence>
<dbReference type="InterPro" id="IPR009071">
    <property type="entry name" value="HMG_box_dom"/>
</dbReference>
<reference evidence="4" key="1">
    <citation type="submission" date="2022-07" db="EMBL/GenBank/DDBJ databases">
        <title>Phylogenomic reconstructions and comparative analyses of Kickxellomycotina fungi.</title>
        <authorList>
            <person name="Reynolds N.K."/>
            <person name="Stajich J.E."/>
            <person name="Barry K."/>
            <person name="Grigoriev I.V."/>
            <person name="Crous P."/>
            <person name="Smith M.E."/>
        </authorList>
    </citation>
    <scope>NUCLEOTIDE SEQUENCE</scope>
    <source>
        <strain evidence="4">NRRL 1566</strain>
    </source>
</reference>
<evidence type="ECO:0000313" key="5">
    <source>
        <dbReference type="Proteomes" id="UP001139887"/>
    </source>
</evidence>
<keyword evidence="1" id="KW-0238">DNA-binding</keyword>
<proteinExistence type="predicted"/>
<gene>
    <name evidence="4" type="ORF">IWW36_000363</name>
</gene>
<dbReference type="InterPro" id="IPR036910">
    <property type="entry name" value="HMG_box_dom_sf"/>
</dbReference>
<organism evidence="4 5">
    <name type="scientific">Coemansia brasiliensis</name>
    <dbReference type="NCBI Taxonomy" id="2650707"/>
    <lineage>
        <taxon>Eukaryota</taxon>
        <taxon>Fungi</taxon>
        <taxon>Fungi incertae sedis</taxon>
        <taxon>Zoopagomycota</taxon>
        <taxon>Kickxellomycotina</taxon>
        <taxon>Kickxellomycetes</taxon>
        <taxon>Kickxellales</taxon>
        <taxon>Kickxellaceae</taxon>
        <taxon>Coemansia</taxon>
    </lineage>
</organism>
<dbReference type="Gene3D" id="1.10.30.10">
    <property type="entry name" value="High mobility group box domain"/>
    <property type="match status" value="1"/>
</dbReference>
<sequence length="283" mass="31022">MSMTNGRNKVDEETKKLKNREFLRLMSSRWKSMSEVERKPYVQLAEEDKRRFNEDEKKFGKYESRQRRYNKVRTSAKHHGTAPYSLPQPALPSHTQFPNMLAANPTLFYGNLANVTPGQAGVNAEALSHLYMNLQKQPGTPVNNTQTNPQLLVNSSATRQPQYQSQQSFLAPPPSLDQRNSAPSSTGSVADINDLQSTLRPSSNYNWSAAALGGAVSAAAAHAQYPNAAATALYQQPSSPGFMQLPTGAPISHSLTHPPALYDNGLNLPLNGGNSGSNWSLQQ</sequence>
<evidence type="ECO:0000256" key="2">
    <source>
        <dbReference type="SAM" id="MobiDB-lite"/>
    </source>
</evidence>
<dbReference type="CDD" id="cd00084">
    <property type="entry name" value="HMG-box_SF"/>
    <property type="match status" value="1"/>
</dbReference>
<evidence type="ECO:0000259" key="3">
    <source>
        <dbReference type="PROSITE" id="PS50118"/>
    </source>
</evidence>
<keyword evidence="5" id="KW-1185">Reference proteome</keyword>
<feature type="compositionally biased region" description="Basic residues" evidence="2">
    <location>
        <begin position="67"/>
        <end position="80"/>
    </location>
</feature>
<feature type="compositionally biased region" description="Polar residues" evidence="2">
    <location>
        <begin position="177"/>
        <end position="190"/>
    </location>
</feature>
<name>A0A9W8M2H9_9FUNG</name>
<feature type="region of interest" description="Disordered" evidence="2">
    <location>
        <begin position="64"/>
        <end position="90"/>
    </location>
</feature>
<dbReference type="Pfam" id="PF09011">
    <property type="entry name" value="HMG_box_2"/>
    <property type="match status" value="1"/>
</dbReference>
<feature type="compositionally biased region" description="Polar residues" evidence="2">
    <location>
        <begin position="157"/>
        <end position="169"/>
    </location>
</feature>
<dbReference type="OrthoDB" id="1919336at2759"/>